<reference evidence="1 2" key="1">
    <citation type="submission" date="2019-12" db="EMBL/GenBank/DDBJ databases">
        <title>Isolation and characterization of three novel carbon monoxide-oxidizing members of Halobacteria from salione crusts and soils.</title>
        <authorList>
            <person name="Myers M.R."/>
            <person name="King G.M."/>
        </authorList>
    </citation>
    <scope>NUCLEOTIDE SEQUENCE [LARGE SCALE GENOMIC DNA]</scope>
    <source>
        <strain evidence="1 2">PCN9</strain>
    </source>
</reference>
<keyword evidence="2" id="KW-1185">Reference proteome</keyword>
<dbReference type="EMBL" id="WUUU01000283">
    <property type="protein sequence ID" value="MXR22446.1"/>
    <property type="molecule type" value="Genomic_DNA"/>
</dbReference>
<proteinExistence type="predicted"/>
<accession>A0A6B0SPQ8</accession>
<dbReference type="Proteomes" id="UP000471521">
    <property type="component" value="Unassembled WGS sequence"/>
</dbReference>
<sequence>MPNPVALLVPAAFVLFGAFVASQARQPYRRYRTVADVLATPAQSFPGRSRQTS</sequence>
<evidence type="ECO:0000313" key="1">
    <source>
        <dbReference type="EMBL" id="MXR22446.1"/>
    </source>
</evidence>
<name>A0A6B0SPQ8_9EURY</name>
<protein>
    <submittedName>
        <fullName evidence="1">Uncharacterized protein</fullName>
    </submittedName>
</protein>
<gene>
    <name evidence="1" type="ORF">GRX66_18345</name>
</gene>
<feature type="non-terminal residue" evidence="1">
    <location>
        <position position="53"/>
    </location>
</feature>
<evidence type="ECO:0000313" key="2">
    <source>
        <dbReference type="Proteomes" id="UP000471521"/>
    </source>
</evidence>
<organism evidence="1 2">
    <name type="scientific">Halobacterium bonnevillei</name>
    <dbReference type="NCBI Taxonomy" id="2692200"/>
    <lineage>
        <taxon>Archaea</taxon>
        <taxon>Methanobacteriati</taxon>
        <taxon>Methanobacteriota</taxon>
        <taxon>Stenosarchaea group</taxon>
        <taxon>Halobacteria</taxon>
        <taxon>Halobacteriales</taxon>
        <taxon>Halobacteriaceae</taxon>
        <taxon>Halobacterium</taxon>
    </lineage>
</organism>
<dbReference type="AlphaFoldDB" id="A0A6B0SPQ8"/>
<comment type="caution">
    <text evidence="1">The sequence shown here is derived from an EMBL/GenBank/DDBJ whole genome shotgun (WGS) entry which is preliminary data.</text>
</comment>